<feature type="non-terminal residue" evidence="2">
    <location>
        <position position="377"/>
    </location>
</feature>
<dbReference type="InterPro" id="IPR036397">
    <property type="entry name" value="RNaseH_sf"/>
</dbReference>
<dbReference type="GO" id="GO:0005634">
    <property type="term" value="C:nucleus"/>
    <property type="evidence" value="ECO:0007669"/>
    <property type="project" value="TreeGrafter"/>
</dbReference>
<dbReference type="PANTHER" id="PTHR28083:SF1">
    <property type="entry name" value="GOOD FOR FULL DBP5 ACTIVITY PROTEIN 2"/>
    <property type="match status" value="1"/>
</dbReference>
<sequence>TKADAYVLGPYFETDAFFERSWDIYHYETANNDFFLFPTAQVRKFLEYVHESTDFKKNILNVPENQLTFCLDPSAPYPEPKHLGSISSKEDFDRIVAEFGWNEEERAAMKKREKAKKAKKRKEKQHLSMIAYTASVRAARQHLGLGMKACPSQEVAGEDVAFDREKPVLVAIDVEAWEKDQNRITEIGIAILDTAKIPPAAALPMLSMADLDLDNLDPATPPQTRASAICELIETRHLRVEDNKFLRNGLWVADAADKFDFGESEWVSLADVPEILGSTLRFYDSDGAIRKLIIVGHDVKQDFSYLRVTGYDLWNIKDLEVIDTTSMHKAVYDVHESRGLSRVLSDMGVIFWNLHNAGNDAAYTLQAFVHLADRGVP</sequence>
<evidence type="ECO:0000313" key="2">
    <source>
        <dbReference type="EMBL" id="KAA8894247.1"/>
    </source>
</evidence>
<dbReference type="InParanoid" id="A0A5J5EGP3"/>
<dbReference type="Gene3D" id="3.30.420.10">
    <property type="entry name" value="Ribonuclease H-like superfamily/Ribonuclease H"/>
    <property type="match status" value="1"/>
</dbReference>
<organism evidence="2 3">
    <name type="scientific">Sphaerosporella brunnea</name>
    <dbReference type="NCBI Taxonomy" id="1250544"/>
    <lineage>
        <taxon>Eukaryota</taxon>
        <taxon>Fungi</taxon>
        <taxon>Dikarya</taxon>
        <taxon>Ascomycota</taxon>
        <taxon>Pezizomycotina</taxon>
        <taxon>Pezizomycetes</taxon>
        <taxon>Pezizales</taxon>
        <taxon>Pyronemataceae</taxon>
        <taxon>Sphaerosporella</taxon>
    </lineage>
</organism>
<dbReference type="Proteomes" id="UP000326924">
    <property type="component" value="Unassembled WGS sequence"/>
</dbReference>
<dbReference type="InterPro" id="IPR040151">
    <property type="entry name" value="Gfd2/YDR514C-like"/>
</dbReference>
<reference evidence="2 3" key="1">
    <citation type="submission" date="2019-09" db="EMBL/GenBank/DDBJ databases">
        <title>Draft genome of the ectomycorrhizal ascomycete Sphaerosporella brunnea.</title>
        <authorList>
            <consortium name="DOE Joint Genome Institute"/>
            <person name="Benucci G.M."/>
            <person name="Marozzi G."/>
            <person name="Antonielli L."/>
            <person name="Sanchez S."/>
            <person name="Marco P."/>
            <person name="Wang X."/>
            <person name="Falini L.B."/>
            <person name="Barry K."/>
            <person name="Haridas S."/>
            <person name="Lipzen A."/>
            <person name="Labutti K."/>
            <person name="Grigoriev I.V."/>
            <person name="Murat C."/>
            <person name="Martin F."/>
            <person name="Albertini E."/>
            <person name="Donnini D."/>
            <person name="Bonito G."/>
        </authorList>
    </citation>
    <scope>NUCLEOTIDE SEQUENCE [LARGE SCALE GENOMIC DNA]</scope>
    <source>
        <strain evidence="2 3">Sb_GMNB300</strain>
    </source>
</reference>
<keyword evidence="3" id="KW-1185">Reference proteome</keyword>
<dbReference type="OrthoDB" id="5953249at2759"/>
<dbReference type="EMBL" id="VXIS01000354">
    <property type="protein sequence ID" value="KAA8894247.1"/>
    <property type="molecule type" value="Genomic_DNA"/>
</dbReference>
<dbReference type="AlphaFoldDB" id="A0A5J5EGP3"/>
<feature type="domain" description="Gfd2/YDR514C-like C-terminal" evidence="1">
    <location>
        <begin position="168"/>
        <end position="370"/>
    </location>
</feature>
<gene>
    <name evidence="2" type="ORF">FN846DRAFT_755215</name>
</gene>
<dbReference type="SUPFAM" id="SSF53098">
    <property type="entry name" value="Ribonuclease H-like"/>
    <property type="match status" value="1"/>
</dbReference>
<dbReference type="InterPro" id="IPR012337">
    <property type="entry name" value="RNaseH-like_sf"/>
</dbReference>
<protein>
    <recommendedName>
        <fullName evidence="1">Gfd2/YDR514C-like C-terminal domain-containing protein</fullName>
    </recommendedName>
</protein>
<dbReference type="GO" id="GO:0003676">
    <property type="term" value="F:nucleic acid binding"/>
    <property type="evidence" value="ECO:0007669"/>
    <property type="project" value="InterPro"/>
</dbReference>
<dbReference type="InterPro" id="IPR048519">
    <property type="entry name" value="Gfd2/YDR514C-like_C"/>
</dbReference>
<dbReference type="PANTHER" id="PTHR28083">
    <property type="entry name" value="GOOD FOR FULL DBP5 ACTIVITY PROTEIN 2"/>
    <property type="match status" value="1"/>
</dbReference>
<evidence type="ECO:0000313" key="3">
    <source>
        <dbReference type="Proteomes" id="UP000326924"/>
    </source>
</evidence>
<proteinExistence type="predicted"/>
<evidence type="ECO:0000259" key="1">
    <source>
        <dbReference type="Pfam" id="PF21762"/>
    </source>
</evidence>
<feature type="non-terminal residue" evidence="2">
    <location>
        <position position="1"/>
    </location>
</feature>
<name>A0A5J5EGP3_9PEZI</name>
<comment type="caution">
    <text evidence="2">The sequence shown here is derived from an EMBL/GenBank/DDBJ whole genome shotgun (WGS) entry which is preliminary data.</text>
</comment>
<accession>A0A5J5EGP3</accession>
<dbReference type="Pfam" id="PF21762">
    <property type="entry name" value="DEDDh_C"/>
    <property type="match status" value="1"/>
</dbReference>